<evidence type="ECO:0000256" key="1">
    <source>
        <dbReference type="SAM" id="SignalP"/>
    </source>
</evidence>
<keyword evidence="3" id="KW-1185">Reference proteome</keyword>
<organism evidence="2 3">
    <name type="scientific">Mesonia phycicola</name>
    <dbReference type="NCBI Taxonomy" id="579105"/>
    <lineage>
        <taxon>Bacteria</taxon>
        <taxon>Pseudomonadati</taxon>
        <taxon>Bacteroidota</taxon>
        <taxon>Flavobacteriia</taxon>
        <taxon>Flavobacteriales</taxon>
        <taxon>Flavobacteriaceae</taxon>
        <taxon>Mesonia</taxon>
    </lineage>
</organism>
<dbReference type="RefSeq" id="WP_073151915.1">
    <property type="nucleotide sequence ID" value="NZ_FQYY01000007.1"/>
</dbReference>
<sequence>MKRVFFKYFTTLFLLLVGVFAHAIEHQPKEVKNSFTLQDLIQTEQEELKSLINPEIFQYVKTPSSSEDSLHIKAIDDIEVEEYEWVSVKKIIERNRNLTALFYTLFSDYFFKEENNKILINKDIPNFPSVRPLYITFCVYRI</sequence>
<dbReference type="Proteomes" id="UP000184225">
    <property type="component" value="Unassembled WGS sequence"/>
</dbReference>
<keyword evidence="1" id="KW-0732">Signal</keyword>
<name>A0A1M6G082_9FLAO</name>
<dbReference type="STRING" id="579105.SAMN04488096_10753"/>
<dbReference type="AlphaFoldDB" id="A0A1M6G082"/>
<dbReference type="EMBL" id="FQYY01000007">
    <property type="protein sequence ID" value="SHJ03363.1"/>
    <property type="molecule type" value="Genomic_DNA"/>
</dbReference>
<protein>
    <submittedName>
        <fullName evidence="2">Uncharacterized protein</fullName>
    </submittedName>
</protein>
<dbReference type="OrthoDB" id="9978514at2"/>
<evidence type="ECO:0000313" key="3">
    <source>
        <dbReference type="Proteomes" id="UP000184225"/>
    </source>
</evidence>
<proteinExistence type="predicted"/>
<accession>A0A1M6G082</accession>
<gene>
    <name evidence="2" type="ORF">SAMN04488096_10753</name>
</gene>
<feature type="signal peptide" evidence="1">
    <location>
        <begin position="1"/>
        <end position="23"/>
    </location>
</feature>
<reference evidence="2 3" key="1">
    <citation type="submission" date="2016-11" db="EMBL/GenBank/DDBJ databases">
        <authorList>
            <person name="Jaros S."/>
            <person name="Januszkiewicz K."/>
            <person name="Wedrychowicz H."/>
        </authorList>
    </citation>
    <scope>NUCLEOTIDE SEQUENCE [LARGE SCALE GENOMIC DNA]</scope>
    <source>
        <strain evidence="2 3">DSM 21425</strain>
    </source>
</reference>
<feature type="chain" id="PRO_5013314132" evidence="1">
    <location>
        <begin position="24"/>
        <end position="142"/>
    </location>
</feature>
<evidence type="ECO:0000313" key="2">
    <source>
        <dbReference type="EMBL" id="SHJ03363.1"/>
    </source>
</evidence>